<name>A0AAE1MPQ6_9FABA</name>
<dbReference type="PANTHER" id="PTHR34808:SF5">
    <property type="entry name" value="SMP DOMAIN-CONTAINING PROTEIN"/>
    <property type="match status" value="1"/>
</dbReference>
<sequence>MCVVHMANPTRRSIELEPKTLSQGQLSQARKVAADVVQKMEPKRASALFTEGLEHSSEEEMTEVDDEEEEHEEKDVEEIKPVGCIEKIEEKIEEKVCNMSVYSSSSSIMVDSLSSSDQLHHIHQHEPLSAPF</sequence>
<dbReference type="PANTHER" id="PTHR34808">
    <property type="entry name" value="EXPRESSED PROTEIN"/>
    <property type="match status" value="1"/>
</dbReference>
<organism evidence="2 3">
    <name type="scientific">Acacia crassicarpa</name>
    <name type="common">northern wattle</name>
    <dbReference type="NCBI Taxonomy" id="499986"/>
    <lineage>
        <taxon>Eukaryota</taxon>
        <taxon>Viridiplantae</taxon>
        <taxon>Streptophyta</taxon>
        <taxon>Embryophyta</taxon>
        <taxon>Tracheophyta</taxon>
        <taxon>Spermatophyta</taxon>
        <taxon>Magnoliopsida</taxon>
        <taxon>eudicotyledons</taxon>
        <taxon>Gunneridae</taxon>
        <taxon>Pentapetalae</taxon>
        <taxon>rosids</taxon>
        <taxon>fabids</taxon>
        <taxon>Fabales</taxon>
        <taxon>Fabaceae</taxon>
        <taxon>Caesalpinioideae</taxon>
        <taxon>mimosoid clade</taxon>
        <taxon>Acacieae</taxon>
        <taxon>Acacia</taxon>
    </lineage>
</organism>
<evidence type="ECO:0000313" key="2">
    <source>
        <dbReference type="EMBL" id="KAK4269333.1"/>
    </source>
</evidence>
<gene>
    <name evidence="2" type="ORF">QN277_022503</name>
</gene>
<dbReference type="AlphaFoldDB" id="A0AAE1MPQ6"/>
<feature type="region of interest" description="Disordered" evidence="1">
    <location>
        <begin position="47"/>
        <end position="81"/>
    </location>
</feature>
<dbReference type="EMBL" id="JAWXYG010000006">
    <property type="protein sequence ID" value="KAK4269333.1"/>
    <property type="molecule type" value="Genomic_DNA"/>
</dbReference>
<evidence type="ECO:0000313" key="3">
    <source>
        <dbReference type="Proteomes" id="UP001293593"/>
    </source>
</evidence>
<protein>
    <submittedName>
        <fullName evidence="2">Uncharacterized protein</fullName>
    </submittedName>
</protein>
<feature type="compositionally biased region" description="Acidic residues" evidence="1">
    <location>
        <begin position="59"/>
        <end position="72"/>
    </location>
</feature>
<evidence type="ECO:0000256" key="1">
    <source>
        <dbReference type="SAM" id="MobiDB-lite"/>
    </source>
</evidence>
<accession>A0AAE1MPQ6</accession>
<proteinExistence type="predicted"/>
<dbReference type="Proteomes" id="UP001293593">
    <property type="component" value="Unassembled WGS sequence"/>
</dbReference>
<reference evidence="2" key="1">
    <citation type="submission" date="2023-10" db="EMBL/GenBank/DDBJ databases">
        <title>Chromosome-level genome of the transformable northern wattle, Acacia crassicarpa.</title>
        <authorList>
            <person name="Massaro I."/>
            <person name="Sinha N.R."/>
            <person name="Poethig S."/>
            <person name="Leichty A.R."/>
        </authorList>
    </citation>
    <scope>NUCLEOTIDE SEQUENCE</scope>
    <source>
        <strain evidence="2">Acra3RX</strain>
        <tissue evidence="2">Leaf</tissue>
    </source>
</reference>
<keyword evidence="3" id="KW-1185">Reference proteome</keyword>
<comment type="caution">
    <text evidence="2">The sequence shown here is derived from an EMBL/GenBank/DDBJ whole genome shotgun (WGS) entry which is preliminary data.</text>
</comment>